<organism evidence="2 3">
    <name type="scientific">Candidatus Thiodictyon syntrophicum</name>
    <dbReference type="NCBI Taxonomy" id="1166950"/>
    <lineage>
        <taxon>Bacteria</taxon>
        <taxon>Pseudomonadati</taxon>
        <taxon>Pseudomonadota</taxon>
        <taxon>Gammaproteobacteria</taxon>
        <taxon>Chromatiales</taxon>
        <taxon>Chromatiaceae</taxon>
        <taxon>Thiodictyon</taxon>
    </lineage>
</organism>
<accession>A0A2K8UD10</accession>
<reference evidence="2 3" key="1">
    <citation type="submission" date="2017-03" db="EMBL/GenBank/DDBJ databases">
        <title>Complete genome sequence of Candidatus 'Thiodictyon syntrophicum' sp. nov. strain Cad16T, a photolithoautotroph purple sulfur bacterium isolated from an alpine meromictic lake.</title>
        <authorList>
            <person name="Luedin S.M."/>
            <person name="Pothier J.F."/>
            <person name="Danza F."/>
            <person name="Storelli N."/>
            <person name="Wittwer M."/>
            <person name="Tonolla M."/>
        </authorList>
    </citation>
    <scope>NUCLEOTIDE SEQUENCE [LARGE SCALE GENOMIC DNA]</scope>
    <source>
        <strain evidence="2 3">Cad16T</strain>
    </source>
</reference>
<evidence type="ECO:0000313" key="3">
    <source>
        <dbReference type="Proteomes" id="UP000232638"/>
    </source>
</evidence>
<proteinExistence type="predicted"/>
<dbReference type="KEGG" id="tsy:THSYN_22635"/>
<gene>
    <name evidence="2" type="ORF">THSYN_22635</name>
</gene>
<name>A0A2K8UD10_9GAMM</name>
<evidence type="ECO:0000313" key="2">
    <source>
        <dbReference type="EMBL" id="AUB83468.1"/>
    </source>
</evidence>
<dbReference type="SUPFAM" id="SSF53448">
    <property type="entry name" value="Nucleotide-diphospho-sugar transferases"/>
    <property type="match status" value="1"/>
</dbReference>
<keyword evidence="3" id="KW-1185">Reference proteome</keyword>
<dbReference type="InterPro" id="IPR001173">
    <property type="entry name" value="Glyco_trans_2-like"/>
</dbReference>
<dbReference type="Pfam" id="PF00535">
    <property type="entry name" value="Glycos_transf_2"/>
    <property type="match status" value="1"/>
</dbReference>
<feature type="domain" description="Glycosyltransferase 2-like" evidence="1">
    <location>
        <begin position="15"/>
        <end position="140"/>
    </location>
</feature>
<sequence length="271" mass="30707">MNTQSLKGGPPNFDILIRTYNSAETIRGVLSGISSLSSQPSQIVVVDSGSTDDTVTLCKACGCSVYDYEGDVFNYSRSLNQGFRRVVSPYCLVLSSHVVIVRPDLVDRMFESMRVHDAKGVYVDFCRNDEGVTINDRNSFNGYNGLWNPCALYVTELVETIGFDEVVPAAEDQHFALRLFDMGYTTAALSGNWIQYLNPRVSLKKKRNDYVSIAYFTFKKNLAMSNIFFIAKSALRNLAEFRFTIFYDRSALALRLLAARLRKPRFRSKYF</sequence>
<dbReference type="Gene3D" id="3.90.550.10">
    <property type="entry name" value="Spore Coat Polysaccharide Biosynthesis Protein SpsA, Chain A"/>
    <property type="match status" value="1"/>
</dbReference>
<dbReference type="EMBL" id="CP020370">
    <property type="protein sequence ID" value="AUB83468.1"/>
    <property type="molecule type" value="Genomic_DNA"/>
</dbReference>
<dbReference type="InterPro" id="IPR029044">
    <property type="entry name" value="Nucleotide-diphossugar_trans"/>
</dbReference>
<dbReference type="Proteomes" id="UP000232638">
    <property type="component" value="Chromosome"/>
</dbReference>
<dbReference type="RefSeq" id="WP_100921155.1">
    <property type="nucleotide sequence ID" value="NZ_CP020370.1"/>
</dbReference>
<evidence type="ECO:0000259" key="1">
    <source>
        <dbReference type="Pfam" id="PF00535"/>
    </source>
</evidence>
<dbReference type="AlphaFoldDB" id="A0A2K8UD10"/>
<protein>
    <recommendedName>
        <fullName evidence="1">Glycosyltransferase 2-like domain-containing protein</fullName>
    </recommendedName>
</protein>